<name>A0A0C3NXW3_PISTI</name>
<evidence type="ECO:0000313" key="2">
    <source>
        <dbReference type="Proteomes" id="UP000054217"/>
    </source>
</evidence>
<reference evidence="2" key="2">
    <citation type="submission" date="2015-01" db="EMBL/GenBank/DDBJ databases">
        <title>Evolutionary Origins and Diversification of the Mycorrhizal Mutualists.</title>
        <authorList>
            <consortium name="DOE Joint Genome Institute"/>
            <consortium name="Mycorrhizal Genomics Consortium"/>
            <person name="Kohler A."/>
            <person name="Kuo A."/>
            <person name="Nagy L.G."/>
            <person name="Floudas D."/>
            <person name="Copeland A."/>
            <person name="Barry K.W."/>
            <person name="Cichocki N."/>
            <person name="Veneault-Fourrey C."/>
            <person name="LaButti K."/>
            <person name="Lindquist E.A."/>
            <person name="Lipzen A."/>
            <person name="Lundell T."/>
            <person name="Morin E."/>
            <person name="Murat C."/>
            <person name="Riley R."/>
            <person name="Ohm R."/>
            <person name="Sun H."/>
            <person name="Tunlid A."/>
            <person name="Henrissat B."/>
            <person name="Grigoriev I.V."/>
            <person name="Hibbett D.S."/>
            <person name="Martin F."/>
        </authorList>
    </citation>
    <scope>NUCLEOTIDE SEQUENCE [LARGE SCALE GENOMIC DNA]</scope>
    <source>
        <strain evidence="2">Marx 270</strain>
    </source>
</reference>
<evidence type="ECO:0000313" key="1">
    <source>
        <dbReference type="EMBL" id="KIO05665.1"/>
    </source>
</evidence>
<reference evidence="1 2" key="1">
    <citation type="submission" date="2014-04" db="EMBL/GenBank/DDBJ databases">
        <authorList>
            <consortium name="DOE Joint Genome Institute"/>
            <person name="Kuo A."/>
            <person name="Kohler A."/>
            <person name="Costa M.D."/>
            <person name="Nagy L.G."/>
            <person name="Floudas D."/>
            <person name="Copeland A."/>
            <person name="Barry K.W."/>
            <person name="Cichocki N."/>
            <person name="Veneault-Fourrey C."/>
            <person name="LaButti K."/>
            <person name="Lindquist E.A."/>
            <person name="Lipzen A."/>
            <person name="Lundell T."/>
            <person name="Morin E."/>
            <person name="Murat C."/>
            <person name="Sun H."/>
            <person name="Tunlid A."/>
            <person name="Henrissat B."/>
            <person name="Grigoriev I.V."/>
            <person name="Hibbett D.S."/>
            <person name="Martin F."/>
            <person name="Nordberg H.P."/>
            <person name="Cantor M.N."/>
            <person name="Hua S.X."/>
        </authorList>
    </citation>
    <scope>NUCLEOTIDE SEQUENCE [LARGE SCALE GENOMIC DNA]</scope>
    <source>
        <strain evidence="1 2">Marx 270</strain>
    </source>
</reference>
<keyword evidence="2" id="KW-1185">Reference proteome</keyword>
<dbReference type="Proteomes" id="UP000054217">
    <property type="component" value="Unassembled WGS sequence"/>
</dbReference>
<gene>
    <name evidence="1" type="ORF">M404DRAFT_513583</name>
</gene>
<dbReference type="InParanoid" id="A0A0C3NXW3"/>
<proteinExistence type="predicted"/>
<dbReference type="AlphaFoldDB" id="A0A0C3NXW3"/>
<organism evidence="1 2">
    <name type="scientific">Pisolithus tinctorius Marx 270</name>
    <dbReference type="NCBI Taxonomy" id="870435"/>
    <lineage>
        <taxon>Eukaryota</taxon>
        <taxon>Fungi</taxon>
        <taxon>Dikarya</taxon>
        <taxon>Basidiomycota</taxon>
        <taxon>Agaricomycotina</taxon>
        <taxon>Agaricomycetes</taxon>
        <taxon>Agaricomycetidae</taxon>
        <taxon>Boletales</taxon>
        <taxon>Sclerodermatineae</taxon>
        <taxon>Pisolithaceae</taxon>
        <taxon>Pisolithus</taxon>
    </lineage>
</organism>
<dbReference type="EMBL" id="KN831966">
    <property type="protein sequence ID" value="KIO05665.1"/>
    <property type="molecule type" value="Genomic_DNA"/>
</dbReference>
<accession>A0A0C3NXW3</accession>
<protein>
    <submittedName>
        <fullName evidence="1">Uncharacterized protein</fullName>
    </submittedName>
</protein>
<sequence length="66" mass="7818">MRHGRGQVTLRASFPNARLPTCLGWWHYQDEHRYFNWPLLPSKSMVRLFSSAYAGILRRCPTLWPS</sequence>
<dbReference type="HOGENOM" id="CLU_2832210_0_0_1"/>